<feature type="transmembrane region" description="Helical" evidence="8">
    <location>
        <begin position="289"/>
        <end position="307"/>
    </location>
</feature>
<evidence type="ECO:0000256" key="2">
    <source>
        <dbReference type="ARBA" id="ARBA00008333"/>
    </source>
</evidence>
<feature type="coiled-coil region" evidence="7">
    <location>
        <begin position="304"/>
        <end position="331"/>
    </location>
</feature>
<accession>A0A9N8W140</accession>
<comment type="caution">
    <text evidence="9">The sequence shown here is derived from an EMBL/GenBank/DDBJ whole genome shotgun (WGS) entry which is preliminary data.</text>
</comment>
<feature type="transmembrane region" description="Helical" evidence="8">
    <location>
        <begin position="218"/>
        <end position="238"/>
    </location>
</feature>
<dbReference type="Proteomes" id="UP000789739">
    <property type="component" value="Unassembled WGS sequence"/>
</dbReference>
<gene>
    <name evidence="9" type="ORF">PBRASI_LOCUS1012</name>
</gene>
<keyword evidence="10" id="KW-1185">Reference proteome</keyword>
<keyword evidence="3" id="KW-0406">Ion transport</keyword>
<evidence type="ECO:0000256" key="1">
    <source>
        <dbReference type="ARBA" id="ARBA00004141"/>
    </source>
</evidence>
<feature type="transmembrane region" description="Helical" evidence="8">
    <location>
        <begin position="107"/>
        <end position="129"/>
    </location>
</feature>
<proteinExistence type="inferred from homology"/>
<evidence type="ECO:0000256" key="5">
    <source>
        <dbReference type="ARBA" id="ARBA00022989"/>
    </source>
</evidence>
<dbReference type="GO" id="GO:0015093">
    <property type="term" value="F:ferrous iron transmembrane transporter activity"/>
    <property type="evidence" value="ECO:0007669"/>
    <property type="project" value="TreeGrafter"/>
</dbReference>
<evidence type="ECO:0000313" key="10">
    <source>
        <dbReference type="Proteomes" id="UP000789739"/>
    </source>
</evidence>
<comment type="subcellular location">
    <subcellularLocation>
        <location evidence="1">Membrane</location>
        <topology evidence="1">Multi-pass membrane protein</topology>
    </subcellularLocation>
</comment>
<sequence>MRILPLGLPIEYTIDIQVLLKIMVYLFDVPAFFILFRETIECSVILAVLLSFINKLVPEDNHELKRKLKRQIWVGTAAGLALTIFLGAIFVTIFYTIASNLWESSEAIWEGVFSLLAAIVTLIMSFGMIRVKQWKTKWEGKLKDATERYLDKHKKGEKWALIVLPFSVVAREGLESFVFIAGIGFNKPASGLPIPVVTGILAGIAVGYFIYKGSNVMSLNIFFGAMTVLLFLISSGLFTTAVDELHEATGRPETVLWEVECCDQETNDGWRIANALLGWRNEATLHTTLAYIAWWVVIGIGLAVVYYKGKKERAEALADDLENEMKLEAHDTIV</sequence>
<organism evidence="9 10">
    <name type="scientific">Paraglomus brasilianum</name>
    <dbReference type="NCBI Taxonomy" id="144538"/>
    <lineage>
        <taxon>Eukaryota</taxon>
        <taxon>Fungi</taxon>
        <taxon>Fungi incertae sedis</taxon>
        <taxon>Mucoromycota</taxon>
        <taxon>Glomeromycotina</taxon>
        <taxon>Glomeromycetes</taxon>
        <taxon>Paraglomerales</taxon>
        <taxon>Paraglomeraceae</taxon>
        <taxon>Paraglomus</taxon>
    </lineage>
</organism>
<dbReference type="PANTHER" id="PTHR31632">
    <property type="entry name" value="IRON TRANSPORTER FTH1"/>
    <property type="match status" value="1"/>
</dbReference>
<dbReference type="Pfam" id="PF03239">
    <property type="entry name" value="FTR1"/>
    <property type="match status" value="1"/>
</dbReference>
<dbReference type="PANTHER" id="PTHR31632:SF2">
    <property type="entry name" value="PLASMA MEMBRANE IRON PERMEASE"/>
    <property type="match status" value="1"/>
</dbReference>
<keyword evidence="4 8" id="KW-0812">Transmembrane</keyword>
<reference evidence="9" key="1">
    <citation type="submission" date="2021-06" db="EMBL/GenBank/DDBJ databases">
        <authorList>
            <person name="Kallberg Y."/>
            <person name="Tangrot J."/>
            <person name="Rosling A."/>
        </authorList>
    </citation>
    <scope>NUCLEOTIDE SEQUENCE</scope>
    <source>
        <strain evidence="9">BR232B</strain>
    </source>
</reference>
<protein>
    <submittedName>
        <fullName evidence="9">8255_t:CDS:1</fullName>
    </submittedName>
</protein>
<keyword evidence="6 8" id="KW-0472">Membrane</keyword>
<keyword evidence="5 8" id="KW-1133">Transmembrane helix</keyword>
<dbReference type="OrthoDB" id="4364at2759"/>
<feature type="transmembrane region" description="Helical" evidence="8">
    <location>
        <begin position="29"/>
        <end position="52"/>
    </location>
</feature>
<dbReference type="GO" id="GO:0033573">
    <property type="term" value="C:high-affinity iron permease complex"/>
    <property type="evidence" value="ECO:0007669"/>
    <property type="project" value="InterPro"/>
</dbReference>
<evidence type="ECO:0000256" key="4">
    <source>
        <dbReference type="ARBA" id="ARBA00022692"/>
    </source>
</evidence>
<dbReference type="EMBL" id="CAJVPI010000060">
    <property type="protein sequence ID" value="CAG8469772.1"/>
    <property type="molecule type" value="Genomic_DNA"/>
</dbReference>
<evidence type="ECO:0000256" key="8">
    <source>
        <dbReference type="SAM" id="Phobius"/>
    </source>
</evidence>
<name>A0A9N8W140_9GLOM</name>
<dbReference type="AlphaFoldDB" id="A0A9N8W140"/>
<keyword evidence="3" id="KW-0813">Transport</keyword>
<comment type="similarity">
    <text evidence="2">Belongs to the oxidase-dependent Fe transporter (OFeT) (TC 9.A.10.1) family.</text>
</comment>
<feature type="transmembrane region" description="Helical" evidence="8">
    <location>
        <begin position="159"/>
        <end position="185"/>
    </location>
</feature>
<evidence type="ECO:0000256" key="6">
    <source>
        <dbReference type="ARBA" id="ARBA00023136"/>
    </source>
</evidence>
<evidence type="ECO:0000256" key="7">
    <source>
        <dbReference type="SAM" id="Coils"/>
    </source>
</evidence>
<dbReference type="InterPro" id="IPR004923">
    <property type="entry name" value="FTR1/Fip1/EfeU"/>
</dbReference>
<evidence type="ECO:0000313" key="9">
    <source>
        <dbReference type="EMBL" id="CAG8469772.1"/>
    </source>
</evidence>
<evidence type="ECO:0000256" key="3">
    <source>
        <dbReference type="ARBA" id="ARBA00022496"/>
    </source>
</evidence>
<feature type="transmembrane region" description="Helical" evidence="8">
    <location>
        <begin position="72"/>
        <end position="95"/>
    </location>
</feature>
<feature type="transmembrane region" description="Helical" evidence="8">
    <location>
        <begin position="191"/>
        <end position="211"/>
    </location>
</feature>
<keyword evidence="3" id="KW-0408">Iron</keyword>
<keyword evidence="3" id="KW-0410">Iron transport</keyword>
<keyword evidence="7" id="KW-0175">Coiled coil</keyword>